<dbReference type="Pfam" id="PF08580">
    <property type="entry name" value="KAR9"/>
    <property type="match status" value="1"/>
</dbReference>
<feature type="compositionally biased region" description="Polar residues" evidence="2">
    <location>
        <begin position="873"/>
        <end position="894"/>
    </location>
</feature>
<evidence type="ECO:0000256" key="2">
    <source>
        <dbReference type="SAM" id="MobiDB-lite"/>
    </source>
</evidence>
<organism evidence="3 4">
    <name type="scientific">Delitschia confertaspora ATCC 74209</name>
    <dbReference type="NCBI Taxonomy" id="1513339"/>
    <lineage>
        <taxon>Eukaryota</taxon>
        <taxon>Fungi</taxon>
        <taxon>Dikarya</taxon>
        <taxon>Ascomycota</taxon>
        <taxon>Pezizomycotina</taxon>
        <taxon>Dothideomycetes</taxon>
        <taxon>Pleosporomycetidae</taxon>
        <taxon>Pleosporales</taxon>
        <taxon>Delitschiaceae</taxon>
        <taxon>Delitschia</taxon>
    </lineage>
</organism>
<feature type="compositionally biased region" description="Polar residues" evidence="2">
    <location>
        <begin position="830"/>
        <end position="843"/>
    </location>
</feature>
<feature type="compositionally biased region" description="Basic and acidic residues" evidence="2">
    <location>
        <begin position="179"/>
        <end position="190"/>
    </location>
</feature>
<sequence>MTARTPVQEPVFTTLQPLTPSADASGKRTTTHRSSIASSSSPSPSTTTTNSQEHNSTFDDRRIVRNVSPGLLARMKFLDKSRVVSSPTLGQDKIGRIPESQIRELDEFHRERPSIRVQRKGIAWAGVHTPLMPQLTGESVPAMDHSPPPGFESDRSSFISTSDRVLPSDSEQGDALPEDTQKYRLPDLTKTKSLSQPLTEANTGSNSEVEPSRPPTPPPKGTPPLEEASVLDDQNGIDVEAYFRRRHLSRANSIYTLSRVSFTNQIQQLTSIQLPSAASLSSSISAIPTSTAAGRALYDAAGQIKLWMAKASEVLSGLDAEDDVEWAAAAGREGLAEVDASIGRFEGLVTVYITAIEELQSRPDIAVLPAKDLTRIVAQMDEVLTDWQKIKQTLKSIKSQVEIAMEWEELWNTVLGEIGLEIESLSRHVFEMEERRHRAISDSVAESAEKFDIADLETIVEETPRKQAMLNNRFSMPTFAVVSPISPIPQIEKENSRLLSLFAKLQPLRASLDFLPMRLSSFQARASKVFPSACDELVRRKETLEKQEKKLEDDANALREELGEDKWVHSFRQAGSKAIAMYTSLMKSIQKLGQAIDEGDEEKLGSRITTYKDKREHYPPSMKRVLDLIDIEMKHRSTVNGEILRIQQDVRQKMSDLELEIQEMDAILEEFTSNRKLRDSVSTILSSRTEQTTSAFDTPGSSPASSVIMSRKSSEYGPATPGAKSRQSSLSGSKPSLPPSRRYSSLPTSTGGHLPRKSLTVSRLESIPSDPSRAMSNTPTRSTRSVTPGSDKSSAKPRWNSSTNMRETIVGHNFKPLSLTSPSPHRKDQPSTPRTLRSVSSHSAIPVRSPLSRAPTALSPSPSARPTSTTPANQPSTMKRPTANTLQSPSTPSRAKSAMGASPGSGSYFVSGASASSHIAAEETEAESPTARRQSRPASAMHSRRTSLLPQPKQRTVSGSNVAALTGGVHSRLNSITESSYSRTPSLEVGRSSRAGGRKSSLGISQTPDGERPRWK</sequence>
<feature type="compositionally biased region" description="Low complexity" evidence="2">
    <location>
        <begin position="849"/>
        <end position="872"/>
    </location>
</feature>
<feature type="region of interest" description="Disordered" evidence="2">
    <location>
        <begin position="135"/>
        <end position="230"/>
    </location>
</feature>
<dbReference type="Proteomes" id="UP000799536">
    <property type="component" value="Unassembled WGS sequence"/>
</dbReference>
<feature type="compositionally biased region" description="Polar residues" evidence="2">
    <location>
        <begin position="946"/>
        <end position="963"/>
    </location>
</feature>
<dbReference type="GO" id="GO:0031578">
    <property type="term" value="P:mitotic spindle orientation checkpoint signaling"/>
    <property type="evidence" value="ECO:0007669"/>
    <property type="project" value="TreeGrafter"/>
</dbReference>
<feature type="region of interest" description="Disordered" evidence="2">
    <location>
        <begin position="687"/>
        <end position="903"/>
    </location>
</feature>
<feature type="region of interest" description="Disordered" evidence="2">
    <location>
        <begin position="915"/>
        <end position="1016"/>
    </location>
</feature>
<feature type="compositionally biased region" description="Low complexity" evidence="2">
    <location>
        <begin position="724"/>
        <end position="750"/>
    </location>
</feature>
<feature type="compositionally biased region" description="Polar residues" evidence="2">
    <location>
        <begin position="191"/>
        <end position="209"/>
    </location>
</feature>
<evidence type="ECO:0000256" key="1">
    <source>
        <dbReference type="SAM" id="Coils"/>
    </source>
</evidence>
<keyword evidence="4" id="KW-1185">Reference proteome</keyword>
<feature type="compositionally biased region" description="Polar residues" evidence="2">
    <location>
        <begin position="774"/>
        <end position="792"/>
    </location>
</feature>
<dbReference type="EMBL" id="ML993863">
    <property type="protein sequence ID" value="KAF2205060.1"/>
    <property type="molecule type" value="Genomic_DNA"/>
</dbReference>
<accession>A0A9P4JTT8</accession>
<reference evidence="3" key="1">
    <citation type="journal article" date="2020" name="Stud. Mycol.">
        <title>101 Dothideomycetes genomes: a test case for predicting lifestyles and emergence of pathogens.</title>
        <authorList>
            <person name="Haridas S."/>
            <person name="Albert R."/>
            <person name="Binder M."/>
            <person name="Bloem J."/>
            <person name="Labutti K."/>
            <person name="Salamov A."/>
            <person name="Andreopoulos B."/>
            <person name="Baker S."/>
            <person name="Barry K."/>
            <person name="Bills G."/>
            <person name="Bluhm B."/>
            <person name="Cannon C."/>
            <person name="Castanera R."/>
            <person name="Culley D."/>
            <person name="Daum C."/>
            <person name="Ezra D."/>
            <person name="Gonzalez J."/>
            <person name="Henrissat B."/>
            <person name="Kuo A."/>
            <person name="Liang C."/>
            <person name="Lipzen A."/>
            <person name="Lutzoni F."/>
            <person name="Magnuson J."/>
            <person name="Mondo S."/>
            <person name="Nolan M."/>
            <person name="Ohm R."/>
            <person name="Pangilinan J."/>
            <person name="Park H.-J."/>
            <person name="Ramirez L."/>
            <person name="Alfaro M."/>
            <person name="Sun H."/>
            <person name="Tritt A."/>
            <person name="Yoshinaga Y."/>
            <person name="Zwiers L.-H."/>
            <person name="Turgeon B."/>
            <person name="Goodwin S."/>
            <person name="Spatafora J."/>
            <person name="Crous P."/>
            <person name="Grigoriev I."/>
        </authorList>
    </citation>
    <scope>NUCLEOTIDE SEQUENCE</scope>
    <source>
        <strain evidence="3">ATCC 74209</strain>
    </source>
</reference>
<dbReference type="OrthoDB" id="5559380at2759"/>
<dbReference type="GO" id="GO:0005816">
    <property type="term" value="C:spindle pole body"/>
    <property type="evidence" value="ECO:0007669"/>
    <property type="project" value="TreeGrafter"/>
</dbReference>
<feature type="coiled-coil region" evidence="1">
    <location>
        <begin position="647"/>
        <end position="674"/>
    </location>
</feature>
<dbReference type="PANTHER" id="PTHR37271">
    <property type="entry name" value="KARYOGAMY PROTEIN KAR9"/>
    <property type="match status" value="1"/>
</dbReference>
<name>A0A9P4JTT8_9PLEO</name>
<evidence type="ECO:0000313" key="3">
    <source>
        <dbReference type="EMBL" id="KAF2205060.1"/>
    </source>
</evidence>
<feature type="coiled-coil region" evidence="1">
    <location>
        <begin position="534"/>
        <end position="564"/>
    </location>
</feature>
<feature type="compositionally biased region" description="Polar residues" evidence="2">
    <location>
        <begin position="687"/>
        <end position="708"/>
    </location>
</feature>
<proteinExistence type="predicted"/>
<feature type="region of interest" description="Disordered" evidence="2">
    <location>
        <begin position="1"/>
        <end position="64"/>
    </location>
</feature>
<evidence type="ECO:0000313" key="4">
    <source>
        <dbReference type="Proteomes" id="UP000799536"/>
    </source>
</evidence>
<feature type="compositionally biased region" description="Low complexity" evidence="2">
    <location>
        <begin position="32"/>
        <end position="51"/>
    </location>
</feature>
<protein>
    <submittedName>
        <fullName evidence="3">KAR9-domain-containing protein</fullName>
    </submittedName>
</protein>
<gene>
    <name evidence="3" type="ORF">GQ43DRAFT_76227</name>
</gene>
<dbReference type="InterPro" id="IPR013889">
    <property type="entry name" value="Karyogamy_KAR9"/>
</dbReference>
<dbReference type="GO" id="GO:0005938">
    <property type="term" value="C:cell cortex"/>
    <property type="evidence" value="ECO:0007669"/>
    <property type="project" value="TreeGrafter"/>
</dbReference>
<feature type="compositionally biased region" description="Pro residues" evidence="2">
    <location>
        <begin position="212"/>
        <end position="222"/>
    </location>
</feature>
<feature type="compositionally biased region" description="Polar residues" evidence="2">
    <location>
        <begin position="972"/>
        <end position="985"/>
    </location>
</feature>
<dbReference type="GO" id="GO:0051293">
    <property type="term" value="P:establishment of spindle localization"/>
    <property type="evidence" value="ECO:0007669"/>
    <property type="project" value="TreeGrafter"/>
</dbReference>
<keyword evidence="1" id="KW-0175">Coiled coil</keyword>
<feature type="compositionally biased region" description="Low complexity" evidence="2">
    <location>
        <begin position="990"/>
        <end position="1003"/>
    </location>
</feature>
<comment type="caution">
    <text evidence="3">The sequence shown here is derived from an EMBL/GenBank/DDBJ whole genome shotgun (WGS) entry which is preliminary data.</text>
</comment>
<dbReference type="AlphaFoldDB" id="A0A9P4JTT8"/>
<dbReference type="PANTHER" id="PTHR37271:SF1">
    <property type="entry name" value="KARYOGAMY PROTEIN KAR9"/>
    <property type="match status" value="1"/>
</dbReference>
<dbReference type="GO" id="GO:0043332">
    <property type="term" value="C:mating projection tip"/>
    <property type="evidence" value="ECO:0007669"/>
    <property type="project" value="TreeGrafter"/>
</dbReference>
<dbReference type="GO" id="GO:0030473">
    <property type="term" value="P:nuclear migration along microtubule"/>
    <property type="evidence" value="ECO:0007669"/>
    <property type="project" value="TreeGrafter"/>
</dbReference>